<feature type="region of interest" description="Disordered" evidence="2">
    <location>
        <begin position="42"/>
        <end position="65"/>
    </location>
</feature>
<dbReference type="AlphaFoldDB" id="A0A2T4UCA0"/>
<keyword evidence="1" id="KW-0808">Transferase</keyword>
<evidence type="ECO:0000313" key="3">
    <source>
        <dbReference type="EMBL" id="PTL54832.1"/>
    </source>
</evidence>
<feature type="region of interest" description="Disordered" evidence="2">
    <location>
        <begin position="1"/>
        <end position="23"/>
    </location>
</feature>
<organism evidence="3 4">
    <name type="scientific">Paraconexibacter algicola</name>
    <dbReference type="NCBI Taxonomy" id="2133960"/>
    <lineage>
        <taxon>Bacteria</taxon>
        <taxon>Bacillati</taxon>
        <taxon>Actinomycetota</taxon>
        <taxon>Thermoleophilia</taxon>
        <taxon>Solirubrobacterales</taxon>
        <taxon>Paraconexibacteraceae</taxon>
        <taxon>Paraconexibacter</taxon>
    </lineage>
</organism>
<dbReference type="PANTHER" id="PTHR46401:SF2">
    <property type="entry name" value="GLYCOSYLTRANSFERASE WBBK-RELATED"/>
    <property type="match status" value="1"/>
</dbReference>
<dbReference type="Pfam" id="PF13692">
    <property type="entry name" value="Glyco_trans_1_4"/>
    <property type="match status" value="1"/>
</dbReference>
<proteinExistence type="predicted"/>
<evidence type="ECO:0000256" key="2">
    <source>
        <dbReference type="SAM" id="MobiDB-lite"/>
    </source>
</evidence>
<keyword evidence="4" id="KW-1185">Reference proteome</keyword>
<dbReference type="Gene3D" id="3.40.50.2000">
    <property type="entry name" value="Glycogen Phosphorylase B"/>
    <property type="match status" value="2"/>
</dbReference>
<evidence type="ECO:0000313" key="4">
    <source>
        <dbReference type="Proteomes" id="UP000240739"/>
    </source>
</evidence>
<evidence type="ECO:0008006" key="5">
    <source>
        <dbReference type="Google" id="ProtNLM"/>
    </source>
</evidence>
<dbReference type="GO" id="GO:0016757">
    <property type="term" value="F:glycosyltransferase activity"/>
    <property type="evidence" value="ECO:0007669"/>
    <property type="project" value="TreeGrafter"/>
</dbReference>
<protein>
    <recommendedName>
        <fullName evidence="5">Glycosyltransferase family 1 protein</fullName>
    </recommendedName>
</protein>
<comment type="caution">
    <text evidence="3">The sequence shown here is derived from an EMBL/GenBank/DDBJ whole genome shotgun (WGS) entry which is preliminary data.</text>
</comment>
<dbReference type="SUPFAM" id="SSF53756">
    <property type="entry name" value="UDP-Glycosyltransferase/glycogen phosphorylase"/>
    <property type="match status" value="1"/>
</dbReference>
<dbReference type="EMBL" id="PYYB01000004">
    <property type="protein sequence ID" value="PTL54832.1"/>
    <property type="molecule type" value="Genomic_DNA"/>
</dbReference>
<dbReference type="GO" id="GO:0009103">
    <property type="term" value="P:lipopolysaccharide biosynthetic process"/>
    <property type="evidence" value="ECO:0007669"/>
    <property type="project" value="TreeGrafter"/>
</dbReference>
<name>A0A2T4UCA0_9ACTN</name>
<reference evidence="3 4" key="1">
    <citation type="submission" date="2018-03" db="EMBL/GenBank/DDBJ databases">
        <title>Aquarubrobacter algicola gen. nov., sp. nov., a novel actinobacterium isolated from shallow eutrophic lake during the end of cyanobacterial harmful algal blooms.</title>
        <authorList>
            <person name="Chun S.J."/>
        </authorList>
    </citation>
    <scope>NUCLEOTIDE SEQUENCE [LARGE SCALE GENOMIC DNA]</scope>
    <source>
        <strain evidence="3 4">Seoho-28</strain>
    </source>
</reference>
<dbReference type="CDD" id="cd03809">
    <property type="entry name" value="GT4_MtfB-like"/>
    <property type="match status" value="1"/>
</dbReference>
<feature type="compositionally biased region" description="Gly residues" evidence="2">
    <location>
        <begin position="1"/>
        <end position="10"/>
    </location>
</feature>
<gene>
    <name evidence="3" type="ORF">C7Y72_19800</name>
</gene>
<sequence>MGVAHQGGGAVTRAVVHDDDRGAPRDVLGLERAQARVEEVPRVPRDDGDGHGGCGVRGQRAHPRRRALGHTRRVIAIDARAAVRPELGGVERWARELVARLPAHAPGRYRVLAPPAALAHRAGHVWEQAWLPLRAARHEALLCPANLAPLGSPRTTVIVHDAAALRDPSWYSPAYVRLQRLLLPRIVAGAARVLTVSAFSARELRELLGVDATVVPGGVGEAFRPVDDAAVAAATTAVGLEPGAPYVLTVASRTARKNLAALGPAARRLAGEGVTVVAVGGDRPQFRAEPAVAGIRELGPVADGHLPGLYAGAGAFVLPSRYEGLGLPCLEAMACGTPVVAARAAALPETCGGAARLVDPDDHEGFTAALLDVLADPAPWRRRGLAHVAGRGWDATAAAVHAAIALRPR</sequence>
<dbReference type="Proteomes" id="UP000240739">
    <property type="component" value="Unassembled WGS sequence"/>
</dbReference>
<evidence type="ECO:0000256" key="1">
    <source>
        <dbReference type="ARBA" id="ARBA00022679"/>
    </source>
</evidence>
<accession>A0A2T4UCA0</accession>
<dbReference type="PANTHER" id="PTHR46401">
    <property type="entry name" value="GLYCOSYLTRANSFERASE WBBK-RELATED"/>
    <property type="match status" value="1"/>
</dbReference>